<accession>A0A8J4RDS8</accession>
<dbReference type="EMBL" id="JRKL02000772">
    <property type="protein sequence ID" value="KAF3968430.1"/>
    <property type="molecule type" value="Genomic_DNA"/>
</dbReference>
<feature type="region of interest" description="Disordered" evidence="4">
    <location>
        <begin position="1"/>
        <end position="52"/>
    </location>
</feature>
<dbReference type="SUPFAM" id="SSF49599">
    <property type="entry name" value="TRAF domain-like"/>
    <property type="match status" value="1"/>
</dbReference>
<dbReference type="InterPro" id="IPR002083">
    <property type="entry name" value="MATH/TRAF_dom"/>
</dbReference>
<dbReference type="PANTHER" id="PTHR46236:SF35">
    <property type="entry name" value="MATH DOMAIN-CONTAINING PROTEIN"/>
    <property type="match status" value="1"/>
</dbReference>
<evidence type="ECO:0000256" key="2">
    <source>
        <dbReference type="ARBA" id="ARBA00022723"/>
    </source>
</evidence>
<dbReference type="AlphaFoldDB" id="A0A8J4RDS8"/>
<dbReference type="GO" id="GO:0046872">
    <property type="term" value="F:metal ion binding"/>
    <property type="evidence" value="ECO:0007669"/>
    <property type="project" value="UniProtKB-KW"/>
</dbReference>
<evidence type="ECO:0000256" key="3">
    <source>
        <dbReference type="ARBA" id="ARBA00023054"/>
    </source>
</evidence>
<feature type="compositionally biased region" description="Pro residues" evidence="4">
    <location>
        <begin position="13"/>
        <end position="23"/>
    </location>
</feature>
<name>A0A8J4RDS8_9ROSI</name>
<comment type="caution">
    <text evidence="6">The sequence shown here is derived from an EMBL/GenBank/DDBJ whole genome shotgun (WGS) entry which is preliminary data.</text>
</comment>
<reference evidence="6" key="1">
    <citation type="submission" date="2020-03" db="EMBL/GenBank/DDBJ databases">
        <title>Castanea mollissima Vanexum genome sequencing.</title>
        <authorList>
            <person name="Staton M."/>
        </authorList>
    </citation>
    <scope>NUCLEOTIDE SEQUENCE</scope>
    <source>
        <tissue evidence="6">Leaf</tissue>
    </source>
</reference>
<protein>
    <recommendedName>
        <fullName evidence="5">MATH domain-containing protein</fullName>
    </recommendedName>
</protein>
<feature type="domain" description="MATH" evidence="5">
    <location>
        <begin position="66"/>
        <end position="191"/>
    </location>
</feature>
<evidence type="ECO:0000256" key="4">
    <source>
        <dbReference type="SAM" id="MobiDB-lite"/>
    </source>
</evidence>
<keyword evidence="2" id="KW-0479">Metal-binding</keyword>
<keyword evidence="7" id="KW-1185">Reference proteome</keyword>
<comment type="cofactor">
    <cofactor evidence="1">
        <name>a divalent metal cation</name>
        <dbReference type="ChEBI" id="CHEBI:60240"/>
    </cofactor>
</comment>
<dbReference type="Pfam" id="PF13359">
    <property type="entry name" value="DDE_Tnp_4"/>
    <property type="match status" value="1"/>
</dbReference>
<sequence length="331" mass="38030">MTSPPLDQQQQPQPQPQPHPHPQPKQEDDEMLVPNTDLLEGPQPMSVAQAETTSTVEAQAVNDLSSVRFTWTIDNFSRRNRKRLYSDVFFVGGYKWRILLFPKGNNVNHLSMYLGVADSTNLPYGWSRYAQFSLSVINQIHNKYSIRKETQGQFNARERDWGFTSFMPLGELYDPGRGYLVNNTCIVEAAVAESVPRAQTKTKDFRDGDRLEGAKELFNYRHSSLHNVIERCFGVLKARFPILKMIPRYKPCRQGNVMRACCTSHNFVRIATRNDRLFTQFNIDNLTIEGEGRNNSGEPFHTVDLTDQAAEAMANYRDQIARLMLANNRHR</sequence>
<dbReference type="InterPro" id="IPR008974">
    <property type="entry name" value="TRAF-like"/>
</dbReference>
<dbReference type="Pfam" id="PF22486">
    <property type="entry name" value="MATH_2"/>
    <property type="match status" value="1"/>
</dbReference>
<evidence type="ECO:0000313" key="6">
    <source>
        <dbReference type="EMBL" id="KAF3968430.1"/>
    </source>
</evidence>
<dbReference type="CDD" id="cd00121">
    <property type="entry name" value="MATH"/>
    <property type="match status" value="1"/>
</dbReference>
<dbReference type="InterPro" id="IPR050804">
    <property type="entry name" value="MCC"/>
</dbReference>
<gene>
    <name evidence="6" type="ORF">CMV_007678</name>
</gene>
<proteinExistence type="predicted"/>
<dbReference type="Gene3D" id="2.60.210.10">
    <property type="entry name" value="Apoptosis, Tumor Necrosis Factor Receptor Associated Protein 2, Chain A"/>
    <property type="match status" value="1"/>
</dbReference>
<dbReference type="SMART" id="SM00061">
    <property type="entry name" value="MATH"/>
    <property type="match status" value="1"/>
</dbReference>
<keyword evidence="3" id="KW-0175">Coiled coil</keyword>
<evidence type="ECO:0000313" key="7">
    <source>
        <dbReference type="Proteomes" id="UP000737018"/>
    </source>
</evidence>
<evidence type="ECO:0000259" key="5">
    <source>
        <dbReference type="PROSITE" id="PS50144"/>
    </source>
</evidence>
<organism evidence="6 7">
    <name type="scientific">Castanea mollissima</name>
    <name type="common">Chinese chestnut</name>
    <dbReference type="NCBI Taxonomy" id="60419"/>
    <lineage>
        <taxon>Eukaryota</taxon>
        <taxon>Viridiplantae</taxon>
        <taxon>Streptophyta</taxon>
        <taxon>Embryophyta</taxon>
        <taxon>Tracheophyta</taxon>
        <taxon>Spermatophyta</taxon>
        <taxon>Magnoliopsida</taxon>
        <taxon>eudicotyledons</taxon>
        <taxon>Gunneridae</taxon>
        <taxon>Pentapetalae</taxon>
        <taxon>rosids</taxon>
        <taxon>fabids</taxon>
        <taxon>Fagales</taxon>
        <taxon>Fagaceae</taxon>
        <taxon>Castanea</taxon>
    </lineage>
</organism>
<dbReference type="InterPro" id="IPR027806">
    <property type="entry name" value="HARBI1_dom"/>
</dbReference>
<dbReference type="OrthoDB" id="289038at2759"/>
<dbReference type="PROSITE" id="PS50144">
    <property type="entry name" value="MATH"/>
    <property type="match status" value="1"/>
</dbReference>
<dbReference type="FunFam" id="2.60.210.10:FF:000005">
    <property type="entry name" value="Ubiquitin carboxyl-terminal hydrolase 13"/>
    <property type="match status" value="1"/>
</dbReference>
<feature type="compositionally biased region" description="Low complexity" evidence="4">
    <location>
        <begin position="1"/>
        <end position="12"/>
    </location>
</feature>
<dbReference type="PANTHER" id="PTHR46236">
    <property type="entry name" value="TRAF-LIKE SUPERFAMILY PROTEIN"/>
    <property type="match status" value="1"/>
</dbReference>
<evidence type="ECO:0000256" key="1">
    <source>
        <dbReference type="ARBA" id="ARBA00001968"/>
    </source>
</evidence>
<dbReference type="Proteomes" id="UP000737018">
    <property type="component" value="Unassembled WGS sequence"/>
</dbReference>